<keyword evidence="1" id="KW-0732">Signal</keyword>
<dbReference type="Gene3D" id="1.10.520.10">
    <property type="match status" value="1"/>
</dbReference>
<dbReference type="Proteomes" id="UP000250140">
    <property type="component" value="Unassembled WGS sequence"/>
</dbReference>
<dbReference type="GO" id="GO:0004601">
    <property type="term" value="F:peroxidase activity"/>
    <property type="evidence" value="ECO:0007669"/>
    <property type="project" value="InterPro"/>
</dbReference>
<evidence type="ECO:0000256" key="1">
    <source>
        <dbReference type="SAM" id="SignalP"/>
    </source>
</evidence>
<dbReference type="SUPFAM" id="SSF48113">
    <property type="entry name" value="Heme-dependent peroxidases"/>
    <property type="match status" value="1"/>
</dbReference>
<gene>
    <name evidence="2" type="ORF">AOQ84DRAFT_380115</name>
</gene>
<dbReference type="GO" id="GO:0020037">
    <property type="term" value="F:heme binding"/>
    <property type="evidence" value="ECO:0007669"/>
    <property type="project" value="InterPro"/>
</dbReference>
<dbReference type="EMBL" id="KV750413">
    <property type="protein sequence ID" value="OCL04916.1"/>
    <property type="molecule type" value="Genomic_DNA"/>
</dbReference>
<sequence length="101" mass="10876">MRLLQRITLLLTASTVTAISLPSLSTNFLITAKRGLFALIARRTSRPPVWKYVTTELTTMFSGFLGTNCIGDALAAIRAAFHDCFPGDGGCDGSLILAQKQ</sequence>
<organism evidence="2 3">
    <name type="scientific">Glonium stellatum</name>
    <dbReference type="NCBI Taxonomy" id="574774"/>
    <lineage>
        <taxon>Eukaryota</taxon>
        <taxon>Fungi</taxon>
        <taxon>Dikarya</taxon>
        <taxon>Ascomycota</taxon>
        <taxon>Pezizomycotina</taxon>
        <taxon>Dothideomycetes</taxon>
        <taxon>Pleosporomycetidae</taxon>
        <taxon>Gloniales</taxon>
        <taxon>Gloniaceae</taxon>
        <taxon>Glonium</taxon>
    </lineage>
</organism>
<reference evidence="2 3" key="1">
    <citation type="journal article" date="2016" name="Nat. Commun.">
        <title>Ectomycorrhizal ecology is imprinted in the genome of the dominant symbiotic fungus Cenococcum geophilum.</title>
        <authorList>
            <consortium name="DOE Joint Genome Institute"/>
            <person name="Peter M."/>
            <person name="Kohler A."/>
            <person name="Ohm R.A."/>
            <person name="Kuo A."/>
            <person name="Krutzmann J."/>
            <person name="Morin E."/>
            <person name="Arend M."/>
            <person name="Barry K.W."/>
            <person name="Binder M."/>
            <person name="Choi C."/>
            <person name="Clum A."/>
            <person name="Copeland A."/>
            <person name="Grisel N."/>
            <person name="Haridas S."/>
            <person name="Kipfer T."/>
            <person name="LaButti K."/>
            <person name="Lindquist E."/>
            <person name="Lipzen A."/>
            <person name="Maire R."/>
            <person name="Meier B."/>
            <person name="Mihaltcheva S."/>
            <person name="Molinier V."/>
            <person name="Murat C."/>
            <person name="Poggeler S."/>
            <person name="Quandt C.A."/>
            <person name="Sperisen C."/>
            <person name="Tritt A."/>
            <person name="Tisserant E."/>
            <person name="Crous P.W."/>
            <person name="Henrissat B."/>
            <person name="Nehls U."/>
            <person name="Egli S."/>
            <person name="Spatafora J.W."/>
            <person name="Grigoriev I.V."/>
            <person name="Martin F.M."/>
        </authorList>
    </citation>
    <scope>NUCLEOTIDE SEQUENCE [LARGE SCALE GENOMIC DNA]</scope>
    <source>
        <strain evidence="2 3">CBS 207.34</strain>
    </source>
</reference>
<dbReference type="InterPro" id="IPR010255">
    <property type="entry name" value="Haem_peroxidase_sf"/>
</dbReference>
<feature type="chain" id="PRO_5034421765" evidence="1">
    <location>
        <begin position="19"/>
        <end position="101"/>
    </location>
</feature>
<dbReference type="InterPro" id="IPR019794">
    <property type="entry name" value="Peroxidases_AS"/>
</dbReference>
<dbReference type="AlphaFoldDB" id="A0A8E2EUM9"/>
<protein>
    <submittedName>
        <fullName evidence="2">Uncharacterized protein</fullName>
    </submittedName>
</protein>
<dbReference type="PROSITE" id="PS00436">
    <property type="entry name" value="PEROXIDASE_2"/>
    <property type="match status" value="1"/>
</dbReference>
<proteinExistence type="predicted"/>
<dbReference type="OrthoDB" id="2113341at2759"/>
<keyword evidence="3" id="KW-1185">Reference proteome</keyword>
<evidence type="ECO:0000313" key="2">
    <source>
        <dbReference type="EMBL" id="OCL04916.1"/>
    </source>
</evidence>
<feature type="signal peptide" evidence="1">
    <location>
        <begin position="1"/>
        <end position="18"/>
    </location>
</feature>
<dbReference type="GO" id="GO:0006979">
    <property type="term" value="P:response to oxidative stress"/>
    <property type="evidence" value="ECO:0007669"/>
    <property type="project" value="InterPro"/>
</dbReference>
<accession>A0A8E2EUM9</accession>
<evidence type="ECO:0000313" key="3">
    <source>
        <dbReference type="Proteomes" id="UP000250140"/>
    </source>
</evidence>
<name>A0A8E2EUM9_9PEZI</name>